<feature type="transmembrane region" description="Helical" evidence="4">
    <location>
        <begin position="6"/>
        <end position="23"/>
    </location>
</feature>
<dbReference type="Gene3D" id="2.40.420.20">
    <property type="match status" value="1"/>
</dbReference>
<feature type="region of interest" description="Disordered" evidence="3">
    <location>
        <begin position="400"/>
        <end position="483"/>
    </location>
</feature>
<dbReference type="Pfam" id="PF25917">
    <property type="entry name" value="BSH_RND"/>
    <property type="match status" value="1"/>
</dbReference>
<keyword evidence="4" id="KW-1133">Transmembrane helix</keyword>
<feature type="domain" description="YknX-like beta-barrel" evidence="7">
    <location>
        <begin position="208"/>
        <end position="283"/>
    </location>
</feature>
<keyword evidence="4" id="KW-0812">Transmembrane</keyword>
<keyword evidence="2" id="KW-0175">Coiled coil</keyword>
<dbReference type="InterPro" id="IPR058636">
    <property type="entry name" value="Beta-barrel_YknX"/>
</dbReference>
<feature type="coiled-coil region" evidence="2">
    <location>
        <begin position="99"/>
        <end position="171"/>
    </location>
</feature>
<dbReference type="AlphaFoldDB" id="A0A933SBB5"/>
<dbReference type="SUPFAM" id="SSF111369">
    <property type="entry name" value="HlyD-like secretion proteins"/>
    <property type="match status" value="1"/>
</dbReference>
<feature type="compositionally biased region" description="Gly residues" evidence="3">
    <location>
        <begin position="461"/>
        <end position="478"/>
    </location>
</feature>
<gene>
    <name evidence="8" type="ORF">HZA61_01190</name>
</gene>
<keyword evidence="4" id="KW-0472">Membrane</keyword>
<dbReference type="Gene3D" id="2.40.50.100">
    <property type="match status" value="1"/>
</dbReference>
<dbReference type="PANTHER" id="PTHR30469">
    <property type="entry name" value="MULTIDRUG RESISTANCE PROTEIN MDTA"/>
    <property type="match status" value="1"/>
</dbReference>
<dbReference type="Gene3D" id="1.10.287.470">
    <property type="entry name" value="Helix hairpin bin"/>
    <property type="match status" value="1"/>
</dbReference>
<comment type="similarity">
    <text evidence="1">Belongs to the membrane fusion protein (MFP) (TC 8.A.1) family.</text>
</comment>
<feature type="domain" description="Multidrug resistance protein MdtA-like barrel-sandwich hybrid" evidence="6">
    <location>
        <begin position="59"/>
        <end position="196"/>
    </location>
</feature>
<protein>
    <submittedName>
        <fullName evidence="8">Efflux RND transporter periplasmic adaptor subunit</fullName>
    </submittedName>
</protein>
<dbReference type="Gene3D" id="2.40.30.170">
    <property type="match status" value="1"/>
</dbReference>
<evidence type="ECO:0000259" key="5">
    <source>
        <dbReference type="Pfam" id="PF25876"/>
    </source>
</evidence>
<evidence type="ECO:0000256" key="3">
    <source>
        <dbReference type="SAM" id="MobiDB-lite"/>
    </source>
</evidence>
<organism evidence="8 9">
    <name type="scientific">Eiseniibacteriota bacterium</name>
    <dbReference type="NCBI Taxonomy" id="2212470"/>
    <lineage>
        <taxon>Bacteria</taxon>
        <taxon>Candidatus Eiseniibacteriota</taxon>
    </lineage>
</organism>
<accession>A0A933SBB5</accession>
<feature type="region of interest" description="Disordered" evidence="3">
    <location>
        <begin position="528"/>
        <end position="555"/>
    </location>
</feature>
<dbReference type="Pfam" id="PF25990">
    <property type="entry name" value="Beta-barrel_YknX"/>
    <property type="match status" value="1"/>
</dbReference>
<dbReference type="EMBL" id="JACRIW010000010">
    <property type="protein sequence ID" value="MBI5168080.1"/>
    <property type="molecule type" value="Genomic_DNA"/>
</dbReference>
<evidence type="ECO:0000313" key="8">
    <source>
        <dbReference type="EMBL" id="MBI5168080.1"/>
    </source>
</evidence>
<dbReference type="GO" id="GO:1990281">
    <property type="term" value="C:efflux pump complex"/>
    <property type="evidence" value="ECO:0007669"/>
    <property type="project" value="TreeGrafter"/>
</dbReference>
<dbReference type="InterPro" id="IPR058625">
    <property type="entry name" value="MdtA-like_BSH"/>
</dbReference>
<dbReference type="InterPro" id="IPR006143">
    <property type="entry name" value="RND_pump_MFP"/>
</dbReference>
<evidence type="ECO:0000313" key="9">
    <source>
        <dbReference type="Proteomes" id="UP000696931"/>
    </source>
</evidence>
<dbReference type="Pfam" id="PF25876">
    <property type="entry name" value="HH_MFP_RND"/>
    <property type="match status" value="1"/>
</dbReference>
<dbReference type="PANTHER" id="PTHR30469:SF33">
    <property type="entry name" value="SLR1207 PROTEIN"/>
    <property type="match status" value="1"/>
</dbReference>
<feature type="compositionally biased region" description="Gly residues" evidence="3">
    <location>
        <begin position="539"/>
        <end position="555"/>
    </location>
</feature>
<reference evidence="8" key="1">
    <citation type="submission" date="2020-07" db="EMBL/GenBank/DDBJ databases">
        <title>Huge and variable diversity of episymbiotic CPR bacteria and DPANN archaea in groundwater ecosystems.</title>
        <authorList>
            <person name="He C.Y."/>
            <person name="Keren R."/>
            <person name="Whittaker M."/>
            <person name="Farag I.F."/>
            <person name="Doudna J."/>
            <person name="Cate J.H.D."/>
            <person name="Banfield J.F."/>
        </authorList>
    </citation>
    <scope>NUCLEOTIDE SEQUENCE</scope>
    <source>
        <strain evidence="8">NC_groundwater_1813_Pr3_B-0.1um_71_17</strain>
    </source>
</reference>
<evidence type="ECO:0000256" key="1">
    <source>
        <dbReference type="ARBA" id="ARBA00009477"/>
    </source>
</evidence>
<sequence length="555" mass="57355">MNRSRWIALVAVVLVVAAGFWFVKGRGKKEAPKYRTAAIEQGELTASVSATGSVRPVIQVEVGSQVSGTLDKLYVDYNSHVKAGQVLGQLEPSVFRARYAQAEAAVARAEAALKDANRQYARAKELVRDDFISQADVDAAEVQVDQRKADLKQAKAQLDAAQADLDHTTIRSPIDGVVIARSIDVGQTVAASLSAPKLFVIANDLRQMQVETKIDEADIGRIRPGLSVTFSVDAFPDESFEGKVTQVRLEPITEQNVVTYTTVIATRNDNLSLRPGMTANVTVLVESKENVLKVPNAALRFRPNMGGGPGMGGMGGRGGMGGAGGSGGPGGGMGGMRRSFAALVSKIVPAAFAQDGPPSAERERFMNDPYVQQVREKVRNGELTREEARDMIRKHFEEQGVAMPQRGGAGGPGGPGGAGGPGGMRGGDGGAGAPGGPGAMRGEGGAGRPRGAGGPADSSGGMRGGRGAWGGKGKGGAKPGTVYILENGKPKPVMVVTGITDGSMTEIKTDQLKPGDLVVVGLEITMPKSSGLTPPPGMGGPQFGRPGGGGTGGRR</sequence>
<dbReference type="NCBIfam" id="TIGR01730">
    <property type="entry name" value="RND_mfp"/>
    <property type="match status" value="1"/>
</dbReference>
<feature type="domain" description="Multidrug resistance protein MdtA-like alpha-helical hairpin" evidence="5">
    <location>
        <begin position="99"/>
        <end position="168"/>
    </location>
</feature>
<evidence type="ECO:0000256" key="2">
    <source>
        <dbReference type="SAM" id="Coils"/>
    </source>
</evidence>
<proteinExistence type="inferred from homology"/>
<comment type="caution">
    <text evidence="8">The sequence shown here is derived from an EMBL/GenBank/DDBJ whole genome shotgun (WGS) entry which is preliminary data.</text>
</comment>
<dbReference type="Proteomes" id="UP000696931">
    <property type="component" value="Unassembled WGS sequence"/>
</dbReference>
<dbReference type="GO" id="GO:0015562">
    <property type="term" value="F:efflux transmembrane transporter activity"/>
    <property type="evidence" value="ECO:0007669"/>
    <property type="project" value="TreeGrafter"/>
</dbReference>
<evidence type="ECO:0000256" key="4">
    <source>
        <dbReference type="SAM" id="Phobius"/>
    </source>
</evidence>
<name>A0A933SBB5_UNCEI</name>
<evidence type="ECO:0000259" key="6">
    <source>
        <dbReference type="Pfam" id="PF25917"/>
    </source>
</evidence>
<feature type="compositionally biased region" description="Gly residues" evidence="3">
    <location>
        <begin position="407"/>
        <end position="454"/>
    </location>
</feature>
<dbReference type="InterPro" id="IPR058624">
    <property type="entry name" value="MdtA-like_HH"/>
</dbReference>
<evidence type="ECO:0000259" key="7">
    <source>
        <dbReference type="Pfam" id="PF25990"/>
    </source>
</evidence>